<dbReference type="Gene3D" id="1.10.1740.10">
    <property type="match status" value="1"/>
</dbReference>
<dbReference type="InterPro" id="IPR036388">
    <property type="entry name" value="WH-like_DNA-bd_sf"/>
</dbReference>
<keyword evidence="4" id="KW-0804">Transcription</keyword>
<keyword evidence="8" id="KW-1185">Reference proteome</keyword>
<evidence type="ECO:0000259" key="5">
    <source>
        <dbReference type="Pfam" id="PF04542"/>
    </source>
</evidence>
<evidence type="ECO:0000313" key="8">
    <source>
        <dbReference type="Proteomes" id="UP001501411"/>
    </source>
</evidence>
<dbReference type="PANTHER" id="PTHR43133">
    <property type="entry name" value="RNA POLYMERASE ECF-TYPE SIGMA FACTO"/>
    <property type="match status" value="1"/>
</dbReference>
<sequence>MAQQITDEIIAQLRTGSKQAFTLVFKQYWKKLYAIAYRRVEDEAAAEDIVQEIFIALWDKHSQFTINSANIEFYLLKAVKSRVINYYVSQKVKRDMLAMALMRMEQFSDLEQVGAGARYQELEALIDKEIDTLPPTMKAIFLMKSNNHSIASISSTLNLAEQTVKNNLTKASHRLRKSLLQKFSDEKLATIIVTAFFFTKS</sequence>
<dbReference type="PANTHER" id="PTHR43133:SF46">
    <property type="entry name" value="RNA POLYMERASE SIGMA-70 FACTOR ECF SUBFAMILY"/>
    <property type="match status" value="1"/>
</dbReference>
<dbReference type="NCBIfam" id="TIGR02937">
    <property type="entry name" value="sigma70-ECF"/>
    <property type="match status" value="1"/>
</dbReference>
<evidence type="ECO:0000256" key="1">
    <source>
        <dbReference type="ARBA" id="ARBA00010641"/>
    </source>
</evidence>
<proteinExistence type="inferred from homology"/>
<accession>A0ABP9AEC4</accession>
<dbReference type="EMBL" id="BAABIQ010000002">
    <property type="protein sequence ID" value="GAA4778757.1"/>
    <property type="molecule type" value="Genomic_DNA"/>
</dbReference>
<dbReference type="Gene3D" id="1.10.10.10">
    <property type="entry name" value="Winged helix-like DNA-binding domain superfamily/Winged helix DNA-binding domain"/>
    <property type="match status" value="1"/>
</dbReference>
<dbReference type="Pfam" id="PF08281">
    <property type="entry name" value="Sigma70_r4_2"/>
    <property type="match status" value="1"/>
</dbReference>
<dbReference type="InterPro" id="IPR039425">
    <property type="entry name" value="RNA_pol_sigma-70-like"/>
</dbReference>
<dbReference type="Proteomes" id="UP001501411">
    <property type="component" value="Unassembled WGS sequence"/>
</dbReference>
<evidence type="ECO:0000259" key="6">
    <source>
        <dbReference type="Pfam" id="PF08281"/>
    </source>
</evidence>
<name>A0ABP9AEC4_9SPHI</name>
<evidence type="ECO:0000256" key="2">
    <source>
        <dbReference type="ARBA" id="ARBA00023015"/>
    </source>
</evidence>
<dbReference type="InterPro" id="IPR013324">
    <property type="entry name" value="RNA_pol_sigma_r3/r4-like"/>
</dbReference>
<protein>
    <submittedName>
        <fullName evidence="7">RNA polymerase sigma-70 factor</fullName>
    </submittedName>
</protein>
<keyword evidence="3" id="KW-0731">Sigma factor</keyword>
<evidence type="ECO:0000256" key="3">
    <source>
        <dbReference type="ARBA" id="ARBA00023082"/>
    </source>
</evidence>
<dbReference type="InterPro" id="IPR014284">
    <property type="entry name" value="RNA_pol_sigma-70_dom"/>
</dbReference>
<keyword evidence="2" id="KW-0805">Transcription regulation</keyword>
<dbReference type="SUPFAM" id="SSF88946">
    <property type="entry name" value="Sigma2 domain of RNA polymerase sigma factors"/>
    <property type="match status" value="1"/>
</dbReference>
<gene>
    <name evidence="7" type="ORF">GCM10023231_01650</name>
</gene>
<dbReference type="RefSeq" id="WP_345229784.1">
    <property type="nucleotide sequence ID" value="NZ_BAABIQ010000002.1"/>
</dbReference>
<evidence type="ECO:0000313" key="7">
    <source>
        <dbReference type="EMBL" id="GAA4778757.1"/>
    </source>
</evidence>
<reference evidence="8" key="1">
    <citation type="journal article" date="2019" name="Int. J. Syst. Evol. Microbiol.">
        <title>The Global Catalogue of Microorganisms (GCM) 10K type strain sequencing project: providing services to taxonomists for standard genome sequencing and annotation.</title>
        <authorList>
            <consortium name="The Broad Institute Genomics Platform"/>
            <consortium name="The Broad Institute Genome Sequencing Center for Infectious Disease"/>
            <person name="Wu L."/>
            <person name="Ma J."/>
        </authorList>
    </citation>
    <scope>NUCLEOTIDE SEQUENCE [LARGE SCALE GENOMIC DNA]</scope>
    <source>
        <strain evidence="8">JCM 18200</strain>
    </source>
</reference>
<dbReference type="InterPro" id="IPR013249">
    <property type="entry name" value="RNA_pol_sigma70_r4_t2"/>
</dbReference>
<dbReference type="SUPFAM" id="SSF88659">
    <property type="entry name" value="Sigma3 and sigma4 domains of RNA polymerase sigma factors"/>
    <property type="match status" value="1"/>
</dbReference>
<dbReference type="InterPro" id="IPR013325">
    <property type="entry name" value="RNA_pol_sigma_r2"/>
</dbReference>
<comment type="caution">
    <text evidence="7">The sequence shown here is derived from an EMBL/GenBank/DDBJ whole genome shotgun (WGS) entry which is preliminary data.</text>
</comment>
<dbReference type="InterPro" id="IPR007627">
    <property type="entry name" value="RNA_pol_sigma70_r2"/>
</dbReference>
<organism evidence="7 8">
    <name type="scientific">Olivibacter ginsenosidimutans</name>
    <dbReference type="NCBI Taxonomy" id="1176537"/>
    <lineage>
        <taxon>Bacteria</taxon>
        <taxon>Pseudomonadati</taxon>
        <taxon>Bacteroidota</taxon>
        <taxon>Sphingobacteriia</taxon>
        <taxon>Sphingobacteriales</taxon>
        <taxon>Sphingobacteriaceae</taxon>
        <taxon>Olivibacter</taxon>
    </lineage>
</organism>
<feature type="domain" description="RNA polymerase sigma-70 region 2" evidence="5">
    <location>
        <begin position="25"/>
        <end position="91"/>
    </location>
</feature>
<feature type="domain" description="RNA polymerase sigma factor 70 region 4 type 2" evidence="6">
    <location>
        <begin position="125"/>
        <end position="171"/>
    </location>
</feature>
<dbReference type="Pfam" id="PF04542">
    <property type="entry name" value="Sigma70_r2"/>
    <property type="match status" value="1"/>
</dbReference>
<comment type="similarity">
    <text evidence="1">Belongs to the sigma-70 factor family. ECF subfamily.</text>
</comment>
<evidence type="ECO:0000256" key="4">
    <source>
        <dbReference type="ARBA" id="ARBA00023163"/>
    </source>
</evidence>